<keyword evidence="2" id="KW-1185">Reference proteome</keyword>
<evidence type="ECO:0000313" key="1">
    <source>
        <dbReference type="EMBL" id="KAH7902801.1"/>
    </source>
</evidence>
<evidence type="ECO:0000313" key="2">
    <source>
        <dbReference type="Proteomes" id="UP000790377"/>
    </source>
</evidence>
<protein>
    <submittedName>
        <fullName evidence="1">Uncharacterized protein</fullName>
    </submittedName>
</protein>
<accession>A0ACB7ZNY2</accession>
<proteinExistence type="predicted"/>
<name>A0ACB7ZNY2_9AGAM</name>
<dbReference type="EMBL" id="MU269525">
    <property type="protein sequence ID" value="KAH7902801.1"/>
    <property type="molecule type" value="Genomic_DNA"/>
</dbReference>
<organism evidence="1 2">
    <name type="scientific">Hygrophoropsis aurantiaca</name>
    <dbReference type="NCBI Taxonomy" id="72124"/>
    <lineage>
        <taxon>Eukaryota</taxon>
        <taxon>Fungi</taxon>
        <taxon>Dikarya</taxon>
        <taxon>Basidiomycota</taxon>
        <taxon>Agaricomycotina</taxon>
        <taxon>Agaricomycetes</taxon>
        <taxon>Agaricomycetidae</taxon>
        <taxon>Boletales</taxon>
        <taxon>Coniophorineae</taxon>
        <taxon>Hygrophoropsidaceae</taxon>
        <taxon>Hygrophoropsis</taxon>
    </lineage>
</organism>
<dbReference type="Proteomes" id="UP000790377">
    <property type="component" value="Unassembled WGS sequence"/>
</dbReference>
<comment type="caution">
    <text evidence="1">The sequence shown here is derived from an EMBL/GenBank/DDBJ whole genome shotgun (WGS) entry which is preliminary data.</text>
</comment>
<feature type="non-terminal residue" evidence="1">
    <location>
        <position position="1"/>
    </location>
</feature>
<gene>
    <name evidence="1" type="ORF">BJ138DRAFT_1168828</name>
</gene>
<reference evidence="1" key="1">
    <citation type="journal article" date="2021" name="New Phytol.">
        <title>Evolutionary innovations through gain and loss of genes in the ectomycorrhizal Boletales.</title>
        <authorList>
            <person name="Wu G."/>
            <person name="Miyauchi S."/>
            <person name="Morin E."/>
            <person name="Kuo A."/>
            <person name="Drula E."/>
            <person name="Varga T."/>
            <person name="Kohler A."/>
            <person name="Feng B."/>
            <person name="Cao Y."/>
            <person name="Lipzen A."/>
            <person name="Daum C."/>
            <person name="Hundley H."/>
            <person name="Pangilinan J."/>
            <person name="Johnson J."/>
            <person name="Barry K."/>
            <person name="LaButti K."/>
            <person name="Ng V."/>
            <person name="Ahrendt S."/>
            <person name="Min B."/>
            <person name="Choi I.G."/>
            <person name="Park H."/>
            <person name="Plett J.M."/>
            <person name="Magnuson J."/>
            <person name="Spatafora J.W."/>
            <person name="Nagy L.G."/>
            <person name="Henrissat B."/>
            <person name="Grigoriev I.V."/>
            <person name="Yang Z.L."/>
            <person name="Xu J."/>
            <person name="Martin F.M."/>
        </authorList>
    </citation>
    <scope>NUCLEOTIDE SEQUENCE</scope>
    <source>
        <strain evidence="1">ATCC 28755</strain>
    </source>
</reference>
<sequence length="160" mass="18174">QRATTSNCTKTGPDKRGCIRNRGGICIARPRALERVALILQHTQSPQLGAGGDSAVSRACYRQEVWLAARERDTGEAAWPCWAMEWTDLLDDTLGDDEQSIRFLVRIDNQRTLIVLCLYFYRTFFRQVLKVFMFVAGMRQNLYSAAAESGCECLRWCSIV</sequence>